<organism evidence="2 3">
    <name type="scientific">Kouleothrix aurantiaca</name>
    <dbReference type="NCBI Taxonomy" id="186479"/>
    <lineage>
        <taxon>Bacteria</taxon>
        <taxon>Bacillati</taxon>
        <taxon>Chloroflexota</taxon>
        <taxon>Chloroflexia</taxon>
        <taxon>Chloroflexales</taxon>
        <taxon>Roseiflexineae</taxon>
        <taxon>Roseiflexaceae</taxon>
        <taxon>Kouleothrix</taxon>
    </lineage>
</organism>
<name>A0A0P9D8G3_9CHLR</name>
<feature type="region of interest" description="Disordered" evidence="1">
    <location>
        <begin position="1"/>
        <end position="34"/>
    </location>
</feature>
<feature type="compositionally biased region" description="Polar residues" evidence="1">
    <location>
        <begin position="298"/>
        <end position="307"/>
    </location>
</feature>
<reference evidence="2 3" key="1">
    <citation type="submission" date="2015-09" db="EMBL/GenBank/DDBJ databases">
        <title>Draft genome sequence of Kouleothrix aurantiaca JCM 19913.</title>
        <authorList>
            <person name="Hemp J."/>
        </authorList>
    </citation>
    <scope>NUCLEOTIDE SEQUENCE [LARGE SCALE GENOMIC DNA]</scope>
    <source>
        <strain evidence="2 3">COM-B</strain>
    </source>
</reference>
<sequence>MIPTSLFSEPQESVFQPGSTGGAPRKTAPARPSGIGTVLAPSGADGFPLGTTLDGQAVKLAWHALLLSVVAPEDRQRDLTLTLITRATQHDLGLIAVVPQSLISSRQLAAWSARVRTLDPRNLWESHAIPWHLIDPLLLHEALSAAGVQTPPSAPLPATFGEFLSSVPGGDQYCTESVLALTAPEGDDLRGVVEAGGGVLLVDDSTPGGRLLATLLFALLATGAPIDRRMLIIRPAQISVPAGLAQRAIQVVFGEDARALGTLRALSDSWRLAHADGSPATALDAGLERPPSALDESSYGTLMTTLE</sequence>
<feature type="region of interest" description="Disordered" evidence="1">
    <location>
        <begin position="281"/>
        <end position="307"/>
    </location>
</feature>
<keyword evidence="3" id="KW-1185">Reference proteome</keyword>
<comment type="caution">
    <text evidence="2">The sequence shown here is derived from an EMBL/GenBank/DDBJ whole genome shotgun (WGS) entry which is preliminary data.</text>
</comment>
<feature type="non-terminal residue" evidence="2">
    <location>
        <position position="307"/>
    </location>
</feature>
<evidence type="ECO:0000313" key="2">
    <source>
        <dbReference type="EMBL" id="KPV51657.1"/>
    </source>
</evidence>
<protein>
    <submittedName>
        <fullName evidence="2">Uncharacterized protein</fullName>
    </submittedName>
</protein>
<evidence type="ECO:0000313" key="3">
    <source>
        <dbReference type="Proteomes" id="UP000050509"/>
    </source>
</evidence>
<dbReference type="Proteomes" id="UP000050509">
    <property type="component" value="Unassembled WGS sequence"/>
</dbReference>
<evidence type="ECO:0000256" key="1">
    <source>
        <dbReference type="SAM" id="MobiDB-lite"/>
    </source>
</evidence>
<dbReference type="EMBL" id="LJCR01000826">
    <property type="protein sequence ID" value="KPV51657.1"/>
    <property type="molecule type" value="Genomic_DNA"/>
</dbReference>
<proteinExistence type="predicted"/>
<feature type="compositionally biased region" description="Polar residues" evidence="1">
    <location>
        <begin position="1"/>
        <end position="18"/>
    </location>
</feature>
<accession>A0A0P9D8G3</accession>
<gene>
    <name evidence="2" type="ORF">SE17_19950</name>
</gene>
<dbReference type="AlphaFoldDB" id="A0A0P9D8G3"/>